<feature type="compositionally biased region" description="Basic and acidic residues" evidence="1">
    <location>
        <begin position="204"/>
        <end position="219"/>
    </location>
</feature>
<feature type="region of interest" description="Disordered" evidence="1">
    <location>
        <begin position="119"/>
        <end position="153"/>
    </location>
</feature>
<evidence type="ECO:0008006" key="5">
    <source>
        <dbReference type="Google" id="ProtNLM"/>
    </source>
</evidence>
<feature type="compositionally biased region" description="Low complexity" evidence="1">
    <location>
        <begin position="44"/>
        <end position="58"/>
    </location>
</feature>
<feature type="transmembrane region" description="Helical" evidence="2">
    <location>
        <begin position="162"/>
        <end position="184"/>
    </location>
</feature>
<name>A0A1Q8V774_9ACTO</name>
<accession>A0A1Q8V774</accession>
<evidence type="ECO:0000256" key="1">
    <source>
        <dbReference type="SAM" id="MobiDB-lite"/>
    </source>
</evidence>
<dbReference type="AlphaFoldDB" id="A0A1Q8V774"/>
<organism evidence="3 4">
    <name type="scientific">Actinomyces oris</name>
    <dbReference type="NCBI Taxonomy" id="544580"/>
    <lineage>
        <taxon>Bacteria</taxon>
        <taxon>Bacillati</taxon>
        <taxon>Actinomycetota</taxon>
        <taxon>Actinomycetes</taxon>
        <taxon>Actinomycetales</taxon>
        <taxon>Actinomycetaceae</taxon>
        <taxon>Actinomyces</taxon>
    </lineage>
</organism>
<keyword evidence="2" id="KW-1133">Transmembrane helix</keyword>
<evidence type="ECO:0000313" key="4">
    <source>
        <dbReference type="Proteomes" id="UP000186471"/>
    </source>
</evidence>
<comment type="caution">
    <text evidence="3">The sequence shown here is derived from an EMBL/GenBank/DDBJ whole genome shotgun (WGS) entry which is preliminary data.</text>
</comment>
<feature type="region of interest" description="Disordered" evidence="1">
    <location>
        <begin position="185"/>
        <end position="268"/>
    </location>
</feature>
<keyword evidence="2" id="KW-0812">Transmembrane</keyword>
<protein>
    <recommendedName>
        <fullName evidence="5">DUF4352 domain-containing protein</fullName>
    </recommendedName>
</protein>
<reference evidence="3 4" key="1">
    <citation type="submission" date="2016-12" db="EMBL/GenBank/DDBJ databases">
        <title>Genomic comparison of strains in the 'Actinomyces naeslundii' group.</title>
        <authorList>
            <person name="Mughal S.R."/>
            <person name="Do T."/>
            <person name="Gilbert S.C."/>
            <person name="Witherden E.A."/>
            <person name="Didelot X."/>
            <person name="Beighton D."/>
        </authorList>
    </citation>
    <scope>NUCLEOTIDE SEQUENCE [LARGE SCALE GENOMIC DNA]</scope>
    <source>
        <strain evidence="3 4">R21091</strain>
    </source>
</reference>
<keyword evidence="2" id="KW-0472">Membrane</keyword>
<gene>
    <name evidence="3" type="ORF">BKH31_11535</name>
</gene>
<dbReference type="Proteomes" id="UP000186471">
    <property type="component" value="Unassembled WGS sequence"/>
</dbReference>
<feature type="compositionally biased region" description="Low complexity" evidence="1">
    <location>
        <begin position="70"/>
        <end position="86"/>
    </location>
</feature>
<sequence>MALRFNPPPNWPAPPEGFEPPAGWQPDPAWGPAPEGWQIWVDDSAASGASAASAAGAATEADPAWAPTQAVSTAPTAPLSTSSPVADPTGMSASAPSGDYAGPPASVGASPYAANMDYAQSPTPYQPQGAAGGMQPPTGGWQPNAAVPAGPGNGSKPLTQQWWFWTGIAAVVVLALVIGGIFMFKGDSSDSDNKADSTSSSEPDNPKKSDPGPKKKASDSDETDSPNPKKTTKNNKSGGNGPGSSEKDPIDPKAGAITLNAGKYDDDPNATVDVTFGDVEWNANESVKATTSQYSYKEPPAGKVYIRVPVEITYHGQGQFDEYDLKVGFTHEGNTAESELIIGGQSLFSRQSMPRDGGKAKGDFVFLVDESAANEKKGAFAVSAFSQVDNKNEVYVAAK</sequence>
<proteinExistence type="predicted"/>
<evidence type="ECO:0000256" key="2">
    <source>
        <dbReference type="SAM" id="Phobius"/>
    </source>
</evidence>
<feature type="compositionally biased region" description="Low complexity" evidence="1">
    <location>
        <begin position="225"/>
        <end position="237"/>
    </location>
</feature>
<feature type="region of interest" description="Disordered" evidence="1">
    <location>
        <begin position="1"/>
        <end position="102"/>
    </location>
</feature>
<dbReference type="EMBL" id="MSKK01000053">
    <property type="protein sequence ID" value="OLO43953.1"/>
    <property type="molecule type" value="Genomic_DNA"/>
</dbReference>
<feature type="compositionally biased region" description="Pro residues" evidence="1">
    <location>
        <begin position="1"/>
        <end position="18"/>
    </location>
</feature>
<dbReference type="OrthoDB" id="3260569at2"/>
<dbReference type="RefSeq" id="WP_075412405.1">
    <property type="nucleotide sequence ID" value="NZ_MSKK01000053.1"/>
</dbReference>
<evidence type="ECO:0000313" key="3">
    <source>
        <dbReference type="EMBL" id="OLO43953.1"/>
    </source>
</evidence>